<reference evidence="3" key="1">
    <citation type="submission" date="2022-08" db="UniProtKB">
        <authorList>
            <consortium name="EnsemblMetazoa"/>
        </authorList>
    </citation>
    <scope>IDENTIFICATION</scope>
    <source>
        <strain evidence="3">05x7-T-G4-1.051#20</strain>
    </source>
</reference>
<sequence length="469" mass="53035">MPELLNKKYRDQLVTWIGKACHFRLLYKISRDGCSPTSFHQQCDGKGATVTVLYNKHNTIFGGYLSQSWKSDGGYIEDSDAFLFRLQYNKSPDPLKFPVTEKSKAGYGNSGCGPTFGDGYDINTFTETITRSGNEFHLNGYVSYIGNSYNLNGQTVDTITNSSLKVTDLEVYRIVEGEEEERPWREHPAWTTETMQELKDTLQVYEPRMETNVTAANILLIGQIGAGKSSFFNSVDSIFRGRVMNKACSGNSERSITTMYRRYELKDSSTKKFLNFRLCDTCGFQEGFAFDAQEFSFIVCGNLPDCYRFNPLVPFESDSAGYIKKPELKDKIHCVAFVIDSSTVDVMPDKIGLPHVVLLTKIDKLSPEVDDDVTNTYTHTTVCEAVNKAAKIMGLPSAHIFPIKNYVSEPNLTTALDILIMKALKRCLEFADDFMDEQLLRKAAEEKMNCTEVENDQNHIEKKIENMIN</sequence>
<name>A0A8W8M211_MAGGI</name>
<accession>A0A8W8M211</accession>
<evidence type="ECO:0000256" key="1">
    <source>
        <dbReference type="ARBA" id="ARBA00009243"/>
    </source>
</evidence>
<dbReference type="PANTHER" id="PTHR14241:SF32">
    <property type="entry name" value="VWFA DOMAIN-CONTAINING PROTEIN-RELATED"/>
    <property type="match status" value="1"/>
</dbReference>
<evidence type="ECO:0000313" key="3">
    <source>
        <dbReference type="EnsemblMetazoa" id="G31207.1:cds"/>
    </source>
</evidence>
<organism evidence="3 4">
    <name type="scientific">Magallana gigas</name>
    <name type="common">Pacific oyster</name>
    <name type="synonym">Crassostrea gigas</name>
    <dbReference type="NCBI Taxonomy" id="29159"/>
    <lineage>
        <taxon>Eukaryota</taxon>
        <taxon>Metazoa</taxon>
        <taxon>Spiralia</taxon>
        <taxon>Lophotrochozoa</taxon>
        <taxon>Mollusca</taxon>
        <taxon>Bivalvia</taxon>
        <taxon>Autobranchia</taxon>
        <taxon>Pteriomorphia</taxon>
        <taxon>Ostreida</taxon>
        <taxon>Ostreoidea</taxon>
        <taxon>Ostreidae</taxon>
        <taxon>Magallana</taxon>
    </lineage>
</organism>
<comment type="similarity">
    <text evidence="1">Belongs to the IFI44 family.</text>
</comment>
<dbReference type="Pfam" id="PF07534">
    <property type="entry name" value="TLD"/>
    <property type="match status" value="1"/>
</dbReference>
<dbReference type="InterPro" id="IPR006571">
    <property type="entry name" value="TLDc_dom"/>
</dbReference>
<dbReference type="PANTHER" id="PTHR14241">
    <property type="entry name" value="INTERFERON-INDUCED PROTEIN 44"/>
    <property type="match status" value="1"/>
</dbReference>
<feature type="domain" description="TLDc" evidence="2">
    <location>
        <begin position="1"/>
        <end position="175"/>
    </location>
</feature>
<dbReference type="AlphaFoldDB" id="A0A8W8M211"/>
<dbReference type="CDD" id="cd00882">
    <property type="entry name" value="Ras_like_GTPase"/>
    <property type="match status" value="1"/>
</dbReference>
<dbReference type="Gene3D" id="3.40.50.300">
    <property type="entry name" value="P-loop containing nucleotide triphosphate hydrolases"/>
    <property type="match status" value="1"/>
</dbReference>
<dbReference type="Proteomes" id="UP000005408">
    <property type="component" value="Unassembled WGS sequence"/>
</dbReference>
<dbReference type="PROSITE" id="PS51886">
    <property type="entry name" value="TLDC"/>
    <property type="match status" value="1"/>
</dbReference>
<dbReference type="SMART" id="SM00584">
    <property type="entry name" value="TLDc"/>
    <property type="match status" value="1"/>
</dbReference>
<keyword evidence="4" id="KW-1185">Reference proteome</keyword>
<dbReference type="SUPFAM" id="SSF52540">
    <property type="entry name" value="P-loop containing nucleoside triphosphate hydrolases"/>
    <property type="match status" value="1"/>
</dbReference>
<dbReference type="InterPro" id="IPR027417">
    <property type="entry name" value="P-loop_NTPase"/>
</dbReference>
<evidence type="ECO:0000259" key="2">
    <source>
        <dbReference type="PROSITE" id="PS51886"/>
    </source>
</evidence>
<evidence type="ECO:0000313" key="4">
    <source>
        <dbReference type="Proteomes" id="UP000005408"/>
    </source>
</evidence>
<proteinExistence type="inferred from homology"/>
<protein>
    <recommendedName>
        <fullName evidence="2">TLDc domain-containing protein</fullName>
    </recommendedName>
</protein>
<dbReference type="EnsemblMetazoa" id="G31207.1">
    <property type="protein sequence ID" value="G31207.1:cds"/>
    <property type="gene ID" value="G31207"/>
</dbReference>